<dbReference type="Pfam" id="PF14934">
    <property type="entry name" value="TMEM254"/>
    <property type="match status" value="1"/>
</dbReference>
<reference evidence="2" key="1">
    <citation type="submission" date="2020-05" db="EMBL/GenBank/DDBJ databases">
        <authorList>
            <person name="Chiriac C."/>
            <person name="Salcher M."/>
            <person name="Ghai R."/>
            <person name="Kavagutti S V."/>
        </authorList>
    </citation>
    <scope>NUCLEOTIDE SEQUENCE</scope>
</reference>
<name>A0A6J6RIU0_9ZZZZ</name>
<gene>
    <name evidence="2" type="ORF">UFOPK2683_00617</name>
    <name evidence="3" type="ORF">UFOPK3605_00052</name>
    <name evidence="4" type="ORF">UFOPK3897_00056</name>
    <name evidence="5" type="ORF">UFOPK4121_00103</name>
</gene>
<organism evidence="2">
    <name type="scientific">freshwater metagenome</name>
    <dbReference type="NCBI Taxonomy" id="449393"/>
    <lineage>
        <taxon>unclassified sequences</taxon>
        <taxon>metagenomes</taxon>
        <taxon>ecological metagenomes</taxon>
    </lineage>
</organism>
<keyword evidence="1" id="KW-0812">Transmembrane</keyword>
<evidence type="ECO:0000313" key="3">
    <source>
        <dbReference type="EMBL" id="CAB4893513.1"/>
    </source>
</evidence>
<dbReference type="EMBL" id="CAFBMM010000001">
    <property type="protein sequence ID" value="CAB4893513.1"/>
    <property type="molecule type" value="Genomic_DNA"/>
</dbReference>
<keyword evidence="1" id="KW-0472">Membrane</keyword>
<evidence type="ECO:0000256" key="1">
    <source>
        <dbReference type="SAM" id="Phobius"/>
    </source>
</evidence>
<dbReference type="InterPro" id="IPR028110">
    <property type="entry name" value="TMEM254"/>
</dbReference>
<proteinExistence type="predicted"/>
<dbReference type="EMBL" id="CAEZYK010000026">
    <property type="protein sequence ID" value="CAB4720975.1"/>
    <property type="molecule type" value="Genomic_DNA"/>
</dbReference>
<accession>A0A6J6RIU0</accession>
<feature type="transmembrane region" description="Helical" evidence="1">
    <location>
        <begin position="21"/>
        <end position="51"/>
    </location>
</feature>
<dbReference type="EMBL" id="CAFBPQ010000001">
    <property type="protein sequence ID" value="CAB5011972.1"/>
    <property type="molecule type" value="Genomic_DNA"/>
</dbReference>
<protein>
    <submittedName>
        <fullName evidence="2">Unannotated protein</fullName>
    </submittedName>
</protein>
<evidence type="ECO:0000313" key="5">
    <source>
        <dbReference type="EMBL" id="CAB5011972.1"/>
    </source>
</evidence>
<sequence length="93" mass="10022">MAKVKTEIEFKPVSKGWYVTNVGGIAITGILALTTGLYWIAVLFVLAVALHLGEATYVALVTRGNKSMMKWLGQTLAVGFPSLIALRAARKNT</sequence>
<keyword evidence="1" id="KW-1133">Transmembrane helix</keyword>
<evidence type="ECO:0000313" key="2">
    <source>
        <dbReference type="EMBL" id="CAB4720975.1"/>
    </source>
</evidence>
<dbReference type="AlphaFoldDB" id="A0A6J6RIU0"/>
<dbReference type="EMBL" id="CAFBOF010000001">
    <property type="protein sequence ID" value="CAB4968144.1"/>
    <property type="molecule type" value="Genomic_DNA"/>
</dbReference>
<evidence type="ECO:0000313" key="4">
    <source>
        <dbReference type="EMBL" id="CAB4968144.1"/>
    </source>
</evidence>